<evidence type="ECO:0000256" key="7">
    <source>
        <dbReference type="ARBA" id="ARBA00023136"/>
    </source>
</evidence>
<comment type="caution">
    <text evidence="10">The sequence shown here is derived from an EMBL/GenBank/DDBJ whole genome shotgun (WGS) entry which is preliminary data.</text>
</comment>
<evidence type="ECO:0000313" key="11">
    <source>
        <dbReference type="Proteomes" id="UP000824469"/>
    </source>
</evidence>
<feature type="signal peptide" evidence="8">
    <location>
        <begin position="1"/>
        <end position="29"/>
    </location>
</feature>
<dbReference type="InterPro" id="IPR032675">
    <property type="entry name" value="LRR_dom_sf"/>
</dbReference>
<evidence type="ECO:0000256" key="2">
    <source>
        <dbReference type="ARBA" id="ARBA00022614"/>
    </source>
</evidence>
<dbReference type="Pfam" id="PF08263">
    <property type="entry name" value="LRRNT_2"/>
    <property type="match status" value="1"/>
</dbReference>
<name>A0AA38C855_TAXCH</name>
<evidence type="ECO:0000259" key="9">
    <source>
        <dbReference type="Pfam" id="PF08263"/>
    </source>
</evidence>
<accession>A0AA38C855</accession>
<organism evidence="10 11">
    <name type="scientific">Taxus chinensis</name>
    <name type="common">Chinese yew</name>
    <name type="synonym">Taxus wallichiana var. chinensis</name>
    <dbReference type="NCBI Taxonomy" id="29808"/>
    <lineage>
        <taxon>Eukaryota</taxon>
        <taxon>Viridiplantae</taxon>
        <taxon>Streptophyta</taxon>
        <taxon>Embryophyta</taxon>
        <taxon>Tracheophyta</taxon>
        <taxon>Spermatophyta</taxon>
        <taxon>Pinopsida</taxon>
        <taxon>Pinidae</taxon>
        <taxon>Conifers II</taxon>
        <taxon>Cupressales</taxon>
        <taxon>Taxaceae</taxon>
        <taxon>Taxus</taxon>
    </lineage>
</organism>
<evidence type="ECO:0000256" key="3">
    <source>
        <dbReference type="ARBA" id="ARBA00022692"/>
    </source>
</evidence>
<dbReference type="FunFam" id="3.80.10.10:FF:000400">
    <property type="entry name" value="Nuclear pore complex protein NUP107"/>
    <property type="match status" value="1"/>
</dbReference>
<dbReference type="InterPro" id="IPR001611">
    <property type="entry name" value="Leu-rich_rpt"/>
</dbReference>
<dbReference type="EMBL" id="JAHRHJ020000010">
    <property type="protein sequence ID" value="KAH9296886.1"/>
    <property type="molecule type" value="Genomic_DNA"/>
</dbReference>
<dbReference type="Gene3D" id="3.80.10.10">
    <property type="entry name" value="Ribonuclease Inhibitor"/>
    <property type="match status" value="2"/>
</dbReference>
<dbReference type="PANTHER" id="PTHR48009">
    <property type="entry name" value="LEUCINE-RICH REPEAT (LRR) FAMILY PROTEIN"/>
    <property type="match status" value="1"/>
</dbReference>
<dbReference type="SMART" id="SM00369">
    <property type="entry name" value="LRR_TYP"/>
    <property type="match status" value="2"/>
</dbReference>
<keyword evidence="5" id="KW-0677">Repeat</keyword>
<keyword evidence="6" id="KW-1133">Transmembrane helix</keyword>
<comment type="subcellular location">
    <subcellularLocation>
        <location evidence="1">Membrane</location>
    </subcellularLocation>
</comment>
<keyword evidence="3" id="KW-0812">Transmembrane</keyword>
<keyword evidence="11" id="KW-1185">Reference proteome</keyword>
<dbReference type="OMA" id="QLERNMF"/>
<protein>
    <recommendedName>
        <fullName evidence="9">Leucine-rich repeat-containing N-terminal plant-type domain-containing protein</fullName>
    </recommendedName>
</protein>
<evidence type="ECO:0000313" key="10">
    <source>
        <dbReference type="EMBL" id="KAH9296886.1"/>
    </source>
</evidence>
<feature type="domain" description="Leucine-rich repeat-containing N-terminal plant-type" evidence="9">
    <location>
        <begin position="37"/>
        <end position="75"/>
    </location>
</feature>
<dbReference type="InterPro" id="IPR003591">
    <property type="entry name" value="Leu-rich_rpt_typical-subtyp"/>
</dbReference>
<dbReference type="Proteomes" id="UP000824469">
    <property type="component" value="Unassembled WGS sequence"/>
</dbReference>
<dbReference type="InterPro" id="IPR053213">
    <property type="entry name" value="RLP29"/>
</dbReference>
<keyword evidence="4 8" id="KW-0732">Signal</keyword>
<evidence type="ECO:0000256" key="1">
    <source>
        <dbReference type="ARBA" id="ARBA00004370"/>
    </source>
</evidence>
<dbReference type="Pfam" id="PF00560">
    <property type="entry name" value="LRR_1"/>
    <property type="match status" value="4"/>
</dbReference>
<feature type="non-terminal residue" evidence="10">
    <location>
        <position position="1"/>
    </location>
</feature>
<dbReference type="GO" id="GO:0016020">
    <property type="term" value="C:membrane"/>
    <property type="evidence" value="ECO:0007669"/>
    <property type="project" value="UniProtKB-SubCell"/>
</dbReference>
<evidence type="ECO:0000256" key="5">
    <source>
        <dbReference type="ARBA" id="ARBA00022737"/>
    </source>
</evidence>
<gene>
    <name evidence="10" type="ORF">KI387_028568</name>
</gene>
<dbReference type="PANTHER" id="PTHR48009:SF4">
    <property type="entry name" value="LEUCINE-RICH REPEAT (LRR) FAMILY PROTEIN"/>
    <property type="match status" value="1"/>
</dbReference>
<keyword evidence="7" id="KW-0472">Membrane</keyword>
<evidence type="ECO:0000256" key="6">
    <source>
        <dbReference type="ARBA" id="ARBA00022989"/>
    </source>
</evidence>
<keyword evidence="2" id="KW-0433">Leucine-rich repeat</keyword>
<reference evidence="10 11" key="1">
    <citation type="journal article" date="2021" name="Nat. Plants">
        <title>The Taxus genome provides insights into paclitaxel biosynthesis.</title>
        <authorList>
            <person name="Xiong X."/>
            <person name="Gou J."/>
            <person name="Liao Q."/>
            <person name="Li Y."/>
            <person name="Zhou Q."/>
            <person name="Bi G."/>
            <person name="Li C."/>
            <person name="Du R."/>
            <person name="Wang X."/>
            <person name="Sun T."/>
            <person name="Guo L."/>
            <person name="Liang H."/>
            <person name="Lu P."/>
            <person name="Wu Y."/>
            <person name="Zhang Z."/>
            <person name="Ro D.K."/>
            <person name="Shang Y."/>
            <person name="Huang S."/>
            <person name="Yan J."/>
        </authorList>
    </citation>
    <scope>NUCLEOTIDE SEQUENCE [LARGE SCALE GENOMIC DNA]</scope>
    <source>
        <strain evidence="10">Ta-2019</strain>
    </source>
</reference>
<evidence type="ECO:0000256" key="8">
    <source>
        <dbReference type="SAM" id="SignalP"/>
    </source>
</evidence>
<evidence type="ECO:0000256" key="4">
    <source>
        <dbReference type="ARBA" id="ARBA00022729"/>
    </source>
</evidence>
<dbReference type="InterPro" id="IPR013210">
    <property type="entry name" value="LRR_N_plant-typ"/>
</dbReference>
<sequence length="403" mass="43797">MELETIGWSVNMKRMMLLMMLVLQQVVWTETMLDPLDFLALQALRKSLDDMPGSTFFKSWDFSSDPCSFSGVLCDSQGEPDRIVALNLGDASAGAPGLRGKLDGALGCLGALVELTLVPGQVVGSIPETMGQLKELQFMGISKNFLSGRIPPCLGALTKLQTLDLSFNQLVGPIPQGIGQLPTLSNLILSHNKLTGPIPTFISSIRRLDLMHNGLAGTLPSLPNSVQYVSLANNLLTGKIDQVSGLQQLSFLDLSFNQFSGNIPDALFSLPLTSLFLQRNSFSGPVTPQGQVTIPNVDLSFNLLTGLISPLLAYVQNLYLNNNHFTGAVPSEFIDRLLSADIQVLYIQHNYLTQITLKPSTTIPLTSSLCIQYNCMAPPIQPPCPFKSGKQKKRPTYQCNLNG</sequence>
<dbReference type="SUPFAM" id="SSF52058">
    <property type="entry name" value="L domain-like"/>
    <property type="match status" value="1"/>
</dbReference>
<feature type="chain" id="PRO_5041373201" description="Leucine-rich repeat-containing N-terminal plant-type domain-containing protein" evidence="8">
    <location>
        <begin position="30"/>
        <end position="403"/>
    </location>
</feature>
<proteinExistence type="predicted"/>
<dbReference type="AlphaFoldDB" id="A0AA38C855"/>